<evidence type="ECO:0000256" key="1">
    <source>
        <dbReference type="PROSITE-ProRule" id="PRU00276"/>
    </source>
</evidence>
<comment type="caution">
    <text evidence="1">Lacks conserved residue(s) required for the propagation of feature annotation.</text>
</comment>
<dbReference type="Proteomes" id="UP001217089">
    <property type="component" value="Unassembled WGS sequence"/>
</dbReference>
<dbReference type="Gene3D" id="3.40.390.10">
    <property type="entry name" value="Collagenase (Catalytic Domain)"/>
    <property type="match status" value="1"/>
</dbReference>
<proteinExistence type="predicted"/>
<feature type="compositionally biased region" description="Low complexity" evidence="2">
    <location>
        <begin position="580"/>
        <end position="590"/>
    </location>
</feature>
<feature type="transmembrane region" description="Helical" evidence="3">
    <location>
        <begin position="495"/>
        <end position="516"/>
    </location>
</feature>
<dbReference type="PANTHER" id="PTHR45702:SF2">
    <property type="entry name" value="KUZBANIAN, ISOFORM A"/>
    <property type="match status" value="1"/>
</dbReference>
<organism evidence="6 7">
    <name type="scientific">Tegillarca granosa</name>
    <name type="common">Malaysian cockle</name>
    <name type="synonym">Anadara granosa</name>
    <dbReference type="NCBI Taxonomy" id="220873"/>
    <lineage>
        <taxon>Eukaryota</taxon>
        <taxon>Metazoa</taxon>
        <taxon>Spiralia</taxon>
        <taxon>Lophotrochozoa</taxon>
        <taxon>Mollusca</taxon>
        <taxon>Bivalvia</taxon>
        <taxon>Autobranchia</taxon>
        <taxon>Pteriomorphia</taxon>
        <taxon>Arcoida</taxon>
        <taxon>Arcoidea</taxon>
        <taxon>Arcidae</taxon>
        <taxon>Tegillarca</taxon>
    </lineage>
</organism>
<evidence type="ECO:0000256" key="2">
    <source>
        <dbReference type="SAM" id="MobiDB-lite"/>
    </source>
</evidence>
<protein>
    <submittedName>
        <fullName evidence="6">Uncharacterized protein</fullName>
    </submittedName>
</protein>
<dbReference type="InterPro" id="IPR001590">
    <property type="entry name" value="Peptidase_M12B"/>
</dbReference>
<dbReference type="InterPro" id="IPR024079">
    <property type="entry name" value="MetalloPept_cat_dom_sf"/>
</dbReference>
<dbReference type="EMBL" id="JARBDR010000141">
    <property type="protein sequence ID" value="KAJ8321117.1"/>
    <property type="molecule type" value="Genomic_DNA"/>
</dbReference>
<feature type="transmembrane region" description="Helical" evidence="3">
    <location>
        <begin position="12"/>
        <end position="33"/>
    </location>
</feature>
<dbReference type="InterPro" id="IPR001762">
    <property type="entry name" value="Disintegrin_dom"/>
</dbReference>
<sequence>MPHNSYVSLKMTAVNLTPVIFLYLCICLVSTNFDKKLKYYEILDEIHVHSREARSPDVSQNAPHCKKNLRLYAMGRNFSVHLTQSRKELFSKNFQMKIVHEDGSWDAGALDVNNFCSGVLEGEDKSEVIAYFDGDGSLASAKISTLHDDFLIEVNVIDQANKIYKTTEFFSGDTGYGLEIDELRIHDGYTATASGSLHYNMNKRDWQIQQLLDKYCLAHLFTHESFTNNVMGLAYIAGTKTTDAGGICSPITLKNGKQYSLNTGWTTTLDENENTILARQSELVTAHGHNWGSEHDPTSGSCAPGSILDDGKYLMYPYAVSGEDGNNNKFSSCSINYIKQVLNVKAQSCFSVAEEESACGNGRIDSGEQCDGGYLGKYKLDPCCNSDCTLAAGAICSGSCRDGVCIAFCEYIGRTSCACDNLADSCKRCCRDPNDGNRCKPYNSTLTLSDGRTCIQGYCKSGVCIKTESSLVERFWSLIDKLSFDYVAETFKTNMVAFIQLFSLFLWFPIGCCVWCKDKRSKKKIRRDHDVRTRPDRLLIYDEDRRKQNKPKHGFGRNTLAPLRPMNLRPITQPLTPYYNRPSSAASRTSSSRRNRVVPLPKKVAGGGNRVADASNDGQ</sequence>
<feature type="domain" description="Peptidase M12B" evidence="5">
    <location>
        <begin position="205"/>
        <end position="354"/>
    </location>
</feature>
<feature type="region of interest" description="Disordered" evidence="2">
    <location>
        <begin position="572"/>
        <end position="619"/>
    </location>
</feature>
<keyword evidence="7" id="KW-1185">Reference proteome</keyword>
<dbReference type="Pfam" id="PF16698">
    <property type="entry name" value="ADAM17_MPD"/>
    <property type="match status" value="1"/>
</dbReference>
<feature type="domain" description="Disintegrin" evidence="4">
    <location>
        <begin position="356"/>
        <end position="439"/>
    </location>
</feature>
<evidence type="ECO:0000313" key="7">
    <source>
        <dbReference type="Proteomes" id="UP001217089"/>
    </source>
</evidence>
<gene>
    <name evidence="6" type="ORF">KUTeg_002704</name>
</gene>
<evidence type="ECO:0000259" key="5">
    <source>
        <dbReference type="PROSITE" id="PS50215"/>
    </source>
</evidence>
<dbReference type="Pfam" id="PF13574">
    <property type="entry name" value="Reprolysin_2"/>
    <property type="match status" value="1"/>
</dbReference>
<dbReference type="CDD" id="cd14246">
    <property type="entry name" value="ADAM17_MPD"/>
    <property type="match status" value="1"/>
</dbReference>
<comment type="caution">
    <text evidence="6">The sequence shown here is derived from an EMBL/GenBank/DDBJ whole genome shotgun (WGS) entry which is preliminary data.</text>
</comment>
<dbReference type="Gene3D" id="4.10.70.30">
    <property type="match status" value="1"/>
</dbReference>
<dbReference type="PROSITE" id="PS50214">
    <property type="entry name" value="DISINTEGRIN_2"/>
    <property type="match status" value="1"/>
</dbReference>
<keyword evidence="3" id="KW-1133">Transmembrane helix</keyword>
<dbReference type="SUPFAM" id="SSF55486">
    <property type="entry name" value="Metalloproteases ('zincins'), catalytic domain"/>
    <property type="match status" value="1"/>
</dbReference>
<evidence type="ECO:0000259" key="4">
    <source>
        <dbReference type="PROSITE" id="PS50214"/>
    </source>
</evidence>
<dbReference type="PROSITE" id="PS50215">
    <property type="entry name" value="ADAM_MEPRO"/>
    <property type="match status" value="1"/>
</dbReference>
<accession>A0ABQ9FYM4</accession>
<name>A0ABQ9FYM4_TEGGR</name>
<keyword evidence="3" id="KW-0472">Membrane</keyword>
<dbReference type="InterPro" id="IPR051489">
    <property type="entry name" value="ADAM_Metalloproteinase"/>
</dbReference>
<dbReference type="InterPro" id="IPR032029">
    <property type="entry name" value="ADAM17_MPD"/>
</dbReference>
<keyword evidence="3" id="KW-0812">Transmembrane</keyword>
<evidence type="ECO:0000256" key="3">
    <source>
        <dbReference type="SAM" id="Phobius"/>
    </source>
</evidence>
<dbReference type="PANTHER" id="PTHR45702">
    <property type="entry name" value="ADAM10/ADAM17 METALLOPEPTIDASE FAMILY MEMBER"/>
    <property type="match status" value="1"/>
</dbReference>
<reference evidence="6 7" key="1">
    <citation type="submission" date="2022-12" db="EMBL/GenBank/DDBJ databases">
        <title>Chromosome-level genome of Tegillarca granosa.</title>
        <authorList>
            <person name="Kim J."/>
        </authorList>
    </citation>
    <scope>NUCLEOTIDE SEQUENCE [LARGE SCALE GENOMIC DNA]</scope>
    <source>
        <strain evidence="6">Teg-2019</strain>
        <tissue evidence="6">Adductor muscle</tissue>
    </source>
</reference>
<evidence type="ECO:0000313" key="6">
    <source>
        <dbReference type="EMBL" id="KAJ8321117.1"/>
    </source>
</evidence>